<evidence type="ECO:0000256" key="3">
    <source>
        <dbReference type="ARBA" id="ARBA00022517"/>
    </source>
</evidence>
<evidence type="ECO:0000313" key="8">
    <source>
        <dbReference type="Proteomes" id="UP000012073"/>
    </source>
</evidence>
<dbReference type="GO" id="GO:0005730">
    <property type="term" value="C:nucleolus"/>
    <property type="evidence" value="ECO:0007669"/>
    <property type="project" value="UniProtKB-SubCell"/>
</dbReference>
<evidence type="ECO:0000256" key="1">
    <source>
        <dbReference type="ARBA" id="ARBA00004604"/>
    </source>
</evidence>
<dbReference type="InterPro" id="IPR007109">
    <property type="entry name" value="Brix"/>
</dbReference>
<reference evidence="8" key="1">
    <citation type="journal article" date="2013" name="Proc. Natl. Acad. Sci. U.S.A.">
        <title>Genome structure and metabolic features in the red seaweed Chondrus crispus shed light on evolution of the Archaeplastida.</title>
        <authorList>
            <person name="Collen J."/>
            <person name="Porcel B."/>
            <person name="Carre W."/>
            <person name="Ball S.G."/>
            <person name="Chaparro C."/>
            <person name="Tonon T."/>
            <person name="Barbeyron T."/>
            <person name="Michel G."/>
            <person name="Noel B."/>
            <person name="Valentin K."/>
            <person name="Elias M."/>
            <person name="Artiguenave F."/>
            <person name="Arun A."/>
            <person name="Aury J.M."/>
            <person name="Barbosa-Neto J.F."/>
            <person name="Bothwell J.H."/>
            <person name="Bouget F.Y."/>
            <person name="Brillet L."/>
            <person name="Cabello-Hurtado F."/>
            <person name="Capella-Gutierrez S."/>
            <person name="Charrier B."/>
            <person name="Cladiere L."/>
            <person name="Cock J.M."/>
            <person name="Coelho S.M."/>
            <person name="Colleoni C."/>
            <person name="Czjzek M."/>
            <person name="Da Silva C."/>
            <person name="Delage L."/>
            <person name="Denoeud F."/>
            <person name="Deschamps P."/>
            <person name="Dittami S.M."/>
            <person name="Gabaldon T."/>
            <person name="Gachon C.M."/>
            <person name="Groisillier A."/>
            <person name="Herve C."/>
            <person name="Jabbari K."/>
            <person name="Katinka M."/>
            <person name="Kloareg B."/>
            <person name="Kowalczyk N."/>
            <person name="Labadie K."/>
            <person name="Leblanc C."/>
            <person name="Lopez P.J."/>
            <person name="McLachlan D.H."/>
            <person name="Meslet-Cladiere L."/>
            <person name="Moustafa A."/>
            <person name="Nehr Z."/>
            <person name="Nyvall Collen P."/>
            <person name="Panaud O."/>
            <person name="Partensky F."/>
            <person name="Poulain J."/>
            <person name="Rensing S.A."/>
            <person name="Rousvoal S."/>
            <person name="Samson G."/>
            <person name="Symeonidi A."/>
            <person name="Weissenbach J."/>
            <person name="Zambounis A."/>
            <person name="Wincker P."/>
            <person name="Boyen C."/>
        </authorList>
    </citation>
    <scope>NUCLEOTIDE SEQUENCE [LARGE SCALE GENOMIC DNA]</scope>
    <source>
        <strain evidence="8">cv. Stackhouse</strain>
    </source>
</reference>
<gene>
    <name evidence="7" type="ORF">CHC_T00004735001</name>
</gene>
<comment type="similarity">
    <text evidence="2">Belongs to the BRX1 family.</text>
</comment>
<dbReference type="STRING" id="2769.R7QGH2"/>
<keyword evidence="3" id="KW-0690">Ribosome biogenesis</keyword>
<evidence type="ECO:0000256" key="2">
    <source>
        <dbReference type="ARBA" id="ARBA00006369"/>
    </source>
</evidence>
<dbReference type="PANTHER" id="PTHR13634">
    <property type="entry name" value="RIBOSOME BIOGENESIS PROTEIN BRIX"/>
    <property type="match status" value="1"/>
</dbReference>
<dbReference type="Gramene" id="CDF36490">
    <property type="protein sequence ID" value="CDF36490"/>
    <property type="gene ID" value="CHC_T00004735001"/>
</dbReference>
<proteinExistence type="inferred from homology"/>
<feature type="region of interest" description="Disordered" evidence="5">
    <location>
        <begin position="1"/>
        <end position="20"/>
    </location>
</feature>
<dbReference type="PhylomeDB" id="R7QGH2"/>
<dbReference type="GO" id="GO:0019843">
    <property type="term" value="F:rRNA binding"/>
    <property type="evidence" value="ECO:0007669"/>
    <property type="project" value="InterPro"/>
</dbReference>
<comment type="subcellular location">
    <subcellularLocation>
        <location evidence="1">Nucleus</location>
        <location evidence="1">Nucleolus</location>
    </subcellularLocation>
</comment>
<dbReference type="GO" id="GO:0000027">
    <property type="term" value="P:ribosomal large subunit assembly"/>
    <property type="evidence" value="ECO:0007669"/>
    <property type="project" value="TreeGrafter"/>
</dbReference>
<name>R7QGH2_CHOCR</name>
<dbReference type="InterPro" id="IPR026532">
    <property type="entry name" value="BRX1"/>
</dbReference>
<dbReference type="RefSeq" id="XP_005716309.1">
    <property type="nucleotide sequence ID" value="XM_005716252.1"/>
</dbReference>
<sequence>MVNKPDSATEPSQDVLAPARPDMKNKTKVLILSTRGVTTRFRHLMEDLLKILPHAKKESKLDSKDRLHVATEIAELRNCDLVMLFESRKRQDLYLWLAKSPFGPSIKFHIANLHTMDELSFSGNNLMHSRPLLTFDPGFDETPIMRLVKEILSQTFSAPAGHRRTKPFVDHIISFSLVDGRIWFRHYQIVDAALDEKVIDKSVESTLVEIGPRFVMAPIKCFSGGFNGATLWENGAYVSPNEVRRAVRKREGDKTLGKMHQRTKRSKHVEANKIVHDPIHKVFR</sequence>
<dbReference type="AlphaFoldDB" id="R7QGH2"/>
<evidence type="ECO:0000256" key="4">
    <source>
        <dbReference type="ARBA" id="ARBA00023242"/>
    </source>
</evidence>
<dbReference type="PROSITE" id="PS50833">
    <property type="entry name" value="BRIX"/>
    <property type="match status" value="1"/>
</dbReference>
<dbReference type="EMBL" id="HG001781">
    <property type="protein sequence ID" value="CDF36490.1"/>
    <property type="molecule type" value="Genomic_DNA"/>
</dbReference>
<keyword evidence="8" id="KW-1185">Reference proteome</keyword>
<dbReference type="OMA" id="YRHRHLM"/>
<dbReference type="SUPFAM" id="SSF52954">
    <property type="entry name" value="Class II aaRS ABD-related"/>
    <property type="match status" value="1"/>
</dbReference>
<dbReference type="SMART" id="SM00879">
    <property type="entry name" value="Brix"/>
    <property type="match status" value="1"/>
</dbReference>
<dbReference type="OrthoDB" id="1638493at2759"/>
<protein>
    <recommendedName>
        <fullName evidence="6">Brix domain-containing protein</fullName>
    </recommendedName>
</protein>
<accession>R7QGH2</accession>
<dbReference type="KEGG" id="ccp:CHC_T00004735001"/>
<organism evidence="7 8">
    <name type="scientific">Chondrus crispus</name>
    <name type="common">Carrageen Irish moss</name>
    <name type="synonym">Polymorpha crispa</name>
    <dbReference type="NCBI Taxonomy" id="2769"/>
    <lineage>
        <taxon>Eukaryota</taxon>
        <taxon>Rhodophyta</taxon>
        <taxon>Florideophyceae</taxon>
        <taxon>Rhodymeniophycidae</taxon>
        <taxon>Gigartinales</taxon>
        <taxon>Gigartinaceae</taxon>
        <taxon>Chondrus</taxon>
    </lineage>
</organism>
<dbReference type="GO" id="GO:0006364">
    <property type="term" value="P:rRNA processing"/>
    <property type="evidence" value="ECO:0007669"/>
    <property type="project" value="InterPro"/>
</dbReference>
<dbReference type="Proteomes" id="UP000012073">
    <property type="component" value="Unassembled WGS sequence"/>
</dbReference>
<evidence type="ECO:0000259" key="6">
    <source>
        <dbReference type="PROSITE" id="PS50833"/>
    </source>
</evidence>
<evidence type="ECO:0000256" key="5">
    <source>
        <dbReference type="SAM" id="MobiDB-lite"/>
    </source>
</evidence>
<evidence type="ECO:0000313" key="7">
    <source>
        <dbReference type="EMBL" id="CDF36490.1"/>
    </source>
</evidence>
<dbReference type="GeneID" id="17324059"/>
<feature type="domain" description="Brix" evidence="6">
    <location>
        <begin position="27"/>
        <end position="227"/>
    </location>
</feature>
<dbReference type="PANTHER" id="PTHR13634:SF0">
    <property type="entry name" value="RIBOSOME BIOGENESIS PROTEIN BRX1 HOMOLOG"/>
    <property type="match status" value="1"/>
</dbReference>
<dbReference type="Pfam" id="PF04427">
    <property type="entry name" value="Brix"/>
    <property type="match status" value="1"/>
</dbReference>
<keyword evidence="4" id="KW-0539">Nucleus</keyword>